<gene>
    <name evidence="2" type="primary">Cnig_chr_V.g18389</name>
    <name evidence="2" type="ORF">B9Z55_018389</name>
</gene>
<dbReference type="InterPro" id="IPR053079">
    <property type="entry name" value="SPS2_domain"/>
</dbReference>
<dbReference type="SUPFAM" id="SSF52058">
    <property type="entry name" value="L domain-like"/>
    <property type="match status" value="2"/>
</dbReference>
<dbReference type="AlphaFoldDB" id="A0A2G5TDZ0"/>
<protein>
    <recommendedName>
        <fullName evidence="1">Receptor L-domain domain-containing protein</fullName>
    </recommendedName>
</protein>
<dbReference type="Gene3D" id="3.80.20.20">
    <property type="entry name" value="Receptor L-domain"/>
    <property type="match status" value="2"/>
</dbReference>
<dbReference type="PANTHER" id="PTHR21662">
    <property type="entry name" value="RECEPTOR PROTEIN-TYROSINE KINASE"/>
    <property type="match status" value="1"/>
</dbReference>
<feature type="domain" description="Receptor L-domain" evidence="1">
    <location>
        <begin position="96"/>
        <end position="198"/>
    </location>
</feature>
<dbReference type="Proteomes" id="UP000230233">
    <property type="component" value="Chromosome V"/>
</dbReference>
<proteinExistence type="predicted"/>
<reference evidence="3" key="1">
    <citation type="submission" date="2017-10" db="EMBL/GenBank/DDBJ databases">
        <title>Rapid genome shrinkage in a self-fertile nematode reveals novel sperm competition proteins.</title>
        <authorList>
            <person name="Yin D."/>
            <person name="Schwarz E.M."/>
            <person name="Thomas C.G."/>
            <person name="Felde R.L."/>
            <person name="Korf I.F."/>
            <person name="Cutter A.D."/>
            <person name="Schartner C.M."/>
            <person name="Ralston E.J."/>
            <person name="Meyer B.J."/>
            <person name="Haag E.S."/>
        </authorList>
    </citation>
    <scope>NUCLEOTIDE SEQUENCE [LARGE SCALE GENOMIC DNA]</scope>
    <source>
        <strain evidence="3">JU1422</strain>
    </source>
</reference>
<evidence type="ECO:0000259" key="1">
    <source>
        <dbReference type="Pfam" id="PF01030"/>
    </source>
</evidence>
<name>A0A2G5TDZ0_9PELO</name>
<dbReference type="OrthoDB" id="5868504at2759"/>
<evidence type="ECO:0000313" key="3">
    <source>
        <dbReference type="Proteomes" id="UP000230233"/>
    </source>
</evidence>
<dbReference type="Pfam" id="PF01030">
    <property type="entry name" value="Recep_L_domain"/>
    <property type="match status" value="2"/>
</dbReference>
<dbReference type="InterPro" id="IPR000494">
    <property type="entry name" value="Rcpt_L-dom"/>
</dbReference>
<comment type="caution">
    <text evidence="2">The sequence shown here is derived from an EMBL/GenBank/DDBJ whole genome shotgun (WGS) entry which is preliminary data.</text>
</comment>
<evidence type="ECO:0000313" key="2">
    <source>
        <dbReference type="EMBL" id="PIC25468.1"/>
    </source>
</evidence>
<keyword evidence="3" id="KW-1185">Reference proteome</keyword>
<accession>A0A2G5TDZ0</accession>
<sequence>MYDKFLNFNVPNLKNFNSSDPNKHQIYIQYDYYESSTDHVCFSLEEVSNFYGAENVVMSRRSQKYCDHFGPTVFGEKLCKIPENDSINSIKNLEENCQRIFGILKIGPGDEKFVYKLKNVTWIYGKLIVENTTLTSVDFLNDLGFVISFNEHCDTSSLQFSHNKNLMEIKLPNLKKVLGGSKSFVINGNNGNFANSSKFCCEIENGLYKASSDVPLIDRQTCEAIQEKKQLKCSDIPGFQKLKLLEKVNSAIQRILKIQNIDTVLKLQKSQILNFQNFNSSDPSKRKVYIQYDYFGIKSQNYVCFSLEETSNFYGAENVVMSNQDQTYCNHSSATVFGERLCKVSESENIKNLEENCQRIFGILEIGPGDEAFVYKLENVTWIYGQLIIENTNLTSINFLNNLGFVISFDNYWKKSSLQILQNKNLMEIQLPSLKRALGGYSPFVITGNNGNFANNSKFCCEIRHGLHKTSKDVPLIDRQICGNF</sequence>
<dbReference type="PANTHER" id="PTHR21662:SF59">
    <property type="entry name" value="RECEPTOR PROTEIN-TYROSINE KINASE"/>
    <property type="match status" value="1"/>
</dbReference>
<dbReference type="InterPro" id="IPR036941">
    <property type="entry name" value="Rcpt_L-dom_sf"/>
</dbReference>
<dbReference type="EMBL" id="PDUG01000005">
    <property type="protein sequence ID" value="PIC25468.1"/>
    <property type="molecule type" value="Genomic_DNA"/>
</dbReference>
<feature type="domain" description="Receptor L-domain" evidence="1">
    <location>
        <begin position="356"/>
        <end position="458"/>
    </location>
</feature>
<organism evidence="2 3">
    <name type="scientific">Caenorhabditis nigoni</name>
    <dbReference type="NCBI Taxonomy" id="1611254"/>
    <lineage>
        <taxon>Eukaryota</taxon>
        <taxon>Metazoa</taxon>
        <taxon>Ecdysozoa</taxon>
        <taxon>Nematoda</taxon>
        <taxon>Chromadorea</taxon>
        <taxon>Rhabditida</taxon>
        <taxon>Rhabditina</taxon>
        <taxon>Rhabditomorpha</taxon>
        <taxon>Rhabditoidea</taxon>
        <taxon>Rhabditidae</taxon>
        <taxon>Peloderinae</taxon>
        <taxon>Caenorhabditis</taxon>
    </lineage>
</organism>